<organism evidence="2 3">
    <name type="scientific">Elysia marginata</name>
    <dbReference type="NCBI Taxonomy" id="1093978"/>
    <lineage>
        <taxon>Eukaryota</taxon>
        <taxon>Metazoa</taxon>
        <taxon>Spiralia</taxon>
        <taxon>Lophotrochozoa</taxon>
        <taxon>Mollusca</taxon>
        <taxon>Gastropoda</taxon>
        <taxon>Heterobranchia</taxon>
        <taxon>Euthyneura</taxon>
        <taxon>Panpulmonata</taxon>
        <taxon>Sacoglossa</taxon>
        <taxon>Placobranchoidea</taxon>
        <taxon>Plakobranchidae</taxon>
        <taxon>Elysia</taxon>
    </lineage>
</organism>
<evidence type="ECO:0000313" key="2">
    <source>
        <dbReference type="EMBL" id="GFR86987.1"/>
    </source>
</evidence>
<evidence type="ECO:0000256" key="1">
    <source>
        <dbReference type="SAM" id="MobiDB-lite"/>
    </source>
</evidence>
<keyword evidence="3" id="KW-1185">Reference proteome</keyword>
<feature type="compositionally biased region" description="Basic and acidic residues" evidence="1">
    <location>
        <begin position="1"/>
        <end position="14"/>
    </location>
</feature>
<evidence type="ECO:0000313" key="3">
    <source>
        <dbReference type="Proteomes" id="UP000762676"/>
    </source>
</evidence>
<dbReference type="PROSITE" id="PS51257">
    <property type="entry name" value="PROKAR_LIPOPROTEIN"/>
    <property type="match status" value="1"/>
</dbReference>
<accession>A0AAV4GNE3</accession>
<gene>
    <name evidence="2" type="ORF">ElyMa_002481100</name>
</gene>
<dbReference type="EMBL" id="BMAT01005067">
    <property type="protein sequence ID" value="GFR86987.1"/>
    <property type="molecule type" value="Genomic_DNA"/>
</dbReference>
<dbReference type="AlphaFoldDB" id="A0AAV4GNE3"/>
<comment type="caution">
    <text evidence="2">The sequence shown here is derived from an EMBL/GenBank/DDBJ whole genome shotgun (WGS) entry which is preliminary data.</text>
</comment>
<feature type="region of interest" description="Disordered" evidence="1">
    <location>
        <begin position="1"/>
        <end position="26"/>
    </location>
</feature>
<feature type="compositionally biased region" description="Polar residues" evidence="1">
    <location>
        <begin position="15"/>
        <end position="26"/>
    </location>
</feature>
<sequence length="151" mass="15869">MGRTNNRCEAHRLSDPQSASSPASTGCQQRSSTLSCANSSSSFHIFSADAISASVPLLHVILGLPLALPRSFGFRTKVISETALGTIESVLPHCDVRSAAYTTPSHFILTPGRPDLALNPQCQTLGGSATNTNFKVLGVTRPGIEPVPPDL</sequence>
<name>A0AAV4GNE3_9GAST</name>
<proteinExistence type="predicted"/>
<dbReference type="Proteomes" id="UP000762676">
    <property type="component" value="Unassembled WGS sequence"/>
</dbReference>
<reference evidence="2 3" key="1">
    <citation type="journal article" date="2021" name="Elife">
        <title>Chloroplast acquisition without the gene transfer in kleptoplastic sea slugs, Plakobranchus ocellatus.</title>
        <authorList>
            <person name="Maeda T."/>
            <person name="Takahashi S."/>
            <person name="Yoshida T."/>
            <person name="Shimamura S."/>
            <person name="Takaki Y."/>
            <person name="Nagai Y."/>
            <person name="Toyoda A."/>
            <person name="Suzuki Y."/>
            <person name="Arimoto A."/>
            <person name="Ishii H."/>
            <person name="Satoh N."/>
            <person name="Nishiyama T."/>
            <person name="Hasebe M."/>
            <person name="Maruyama T."/>
            <person name="Minagawa J."/>
            <person name="Obokata J."/>
            <person name="Shigenobu S."/>
        </authorList>
    </citation>
    <scope>NUCLEOTIDE SEQUENCE [LARGE SCALE GENOMIC DNA]</scope>
</reference>
<protein>
    <submittedName>
        <fullName evidence="2">Uncharacterized protein</fullName>
    </submittedName>
</protein>